<dbReference type="GO" id="GO:0044718">
    <property type="term" value="P:siderophore transmembrane transport"/>
    <property type="evidence" value="ECO:0007669"/>
    <property type="project" value="TreeGrafter"/>
</dbReference>
<name>A0A837JE71_9BACT</name>
<feature type="domain" description="TonB-dependent receptor plug" evidence="13">
    <location>
        <begin position="39"/>
        <end position="135"/>
    </location>
</feature>
<dbReference type="PANTHER" id="PTHR30069:SF41">
    <property type="entry name" value="HEME_HEMOPEXIN UTILIZATION PROTEIN C"/>
    <property type="match status" value="1"/>
</dbReference>
<evidence type="ECO:0000256" key="4">
    <source>
        <dbReference type="ARBA" id="ARBA00022452"/>
    </source>
</evidence>
<keyword evidence="4 10" id="KW-1134">Transmembrane beta strand</keyword>
<keyword evidence="6" id="KW-0732">Signal</keyword>
<evidence type="ECO:0000256" key="10">
    <source>
        <dbReference type="PROSITE-ProRule" id="PRU01360"/>
    </source>
</evidence>
<evidence type="ECO:0000256" key="1">
    <source>
        <dbReference type="ARBA" id="ARBA00004571"/>
    </source>
</evidence>
<comment type="similarity">
    <text evidence="2 10 11">Belongs to the TonB-dependent receptor family.</text>
</comment>
<dbReference type="Proteomes" id="UP000035462">
    <property type="component" value="Unassembled WGS sequence"/>
</dbReference>
<keyword evidence="3 10" id="KW-0813">Transport</keyword>
<dbReference type="GO" id="GO:0009279">
    <property type="term" value="C:cell outer membrane"/>
    <property type="evidence" value="ECO:0007669"/>
    <property type="project" value="UniProtKB-SubCell"/>
</dbReference>
<evidence type="ECO:0000259" key="13">
    <source>
        <dbReference type="Pfam" id="PF07715"/>
    </source>
</evidence>
<reference evidence="14 15" key="1">
    <citation type="submission" date="2014-01" db="EMBL/GenBank/DDBJ databases">
        <title>Development of a Comparative Genomic Fingerprinting Assay for High Resolution Genotyping of Arcobacter butzleri.</title>
        <authorList>
            <person name="Webb A.L."/>
            <person name="Inglis G.D."/>
            <person name="Kruczkiewicz P."/>
            <person name="Selinger L.B."/>
            <person name="Taboada E.N."/>
        </authorList>
    </citation>
    <scope>NUCLEOTIDE SEQUENCE [LARGE SCALE GENOMIC DNA]</scope>
    <source>
        <strain evidence="14 15">L352</strain>
    </source>
</reference>
<dbReference type="Pfam" id="PF07715">
    <property type="entry name" value="Plug"/>
    <property type="match status" value="1"/>
</dbReference>
<evidence type="ECO:0000259" key="12">
    <source>
        <dbReference type="Pfam" id="PF00593"/>
    </source>
</evidence>
<evidence type="ECO:0000256" key="8">
    <source>
        <dbReference type="ARBA" id="ARBA00023136"/>
    </source>
</evidence>
<dbReference type="GO" id="GO:0015344">
    <property type="term" value="F:siderophore uptake transmembrane transporter activity"/>
    <property type="evidence" value="ECO:0007669"/>
    <property type="project" value="TreeGrafter"/>
</dbReference>
<comment type="caution">
    <text evidence="14">The sequence shown here is derived from an EMBL/GenBank/DDBJ whole genome shotgun (WGS) entry which is preliminary data.</text>
</comment>
<evidence type="ECO:0000256" key="7">
    <source>
        <dbReference type="ARBA" id="ARBA00023077"/>
    </source>
</evidence>
<gene>
    <name evidence="14" type="ORF">AF77_00930</name>
</gene>
<evidence type="ECO:0000256" key="9">
    <source>
        <dbReference type="ARBA" id="ARBA00023237"/>
    </source>
</evidence>
<dbReference type="InterPro" id="IPR012910">
    <property type="entry name" value="Plug_dom"/>
</dbReference>
<keyword evidence="5 10" id="KW-0812">Transmembrane</keyword>
<dbReference type="SUPFAM" id="SSF56935">
    <property type="entry name" value="Porins"/>
    <property type="match status" value="1"/>
</dbReference>
<evidence type="ECO:0008006" key="16">
    <source>
        <dbReference type="Google" id="ProtNLM"/>
    </source>
</evidence>
<dbReference type="InterPro" id="IPR010917">
    <property type="entry name" value="TonB_rcpt_CS"/>
</dbReference>
<comment type="subcellular location">
    <subcellularLocation>
        <location evidence="1 10">Cell outer membrane</location>
        <topology evidence="1 10">Multi-pass membrane protein</topology>
    </subcellularLocation>
</comment>
<dbReference type="Pfam" id="PF00593">
    <property type="entry name" value="TonB_dep_Rec_b-barrel"/>
    <property type="match status" value="1"/>
</dbReference>
<dbReference type="Gene3D" id="2.170.130.10">
    <property type="entry name" value="TonB-dependent receptor, plug domain"/>
    <property type="match status" value="1"/>
</dbReference>
<dbReference type="CDD" id="cd01347">
    <property type="entry name" value="ligand_gated_channel"/>
    <property type="match status" value="1"/>
</dbReference>
<evidence type="ECO:0000256" key="5">
    <source>
        <dbReference type="ARBA" id="ARBA00022692"/>
    </source>
</evidence>
<keyword evidence="7 11" id="KW-0798">TonB box</keyword>
<dbReference type="EMBL" id="JAIT01000008">
    <property type="protein sequence ID" value="KLE06890.1"/>
    <property type="molecule type" value="Genomic_DNA"/>
</dbReference>
<dbReference type="InterPro" id="IPR000531">
    <property type="entry name" value="Beta-barrel_TonB"/>
</dbReference>
<sequence length="646" mass="71283">MKKRILLAITASTFLLAQEKELEKTELEAISVVEQSETGFDFKEAVKTQPRNVGELLKNEASIEVSGATPNAKRFYMRGISDSLSNVTIDGAKQSKDLHQHRGALSSIDTDILKAVHVNPGVSPADAGTGNMGGVIRFETVDAQDLLEDGKDYGAFIKTTLGSIDDSYKNSLALYGKLHDNIGILVYGNKADSDNYKTGSGREVLASAEEVENYLVKLSMINLNSHSLKVSHEKNTQEGLYKFGQAGSDFGYLTDENEAVPQKVVRKTSIANYNFNPENNLVNTSFKIYKNDTDLENLDSKTKYSSEGTGADIRNTFSFSNNLFTNNLTVGVDYEKEEGKGTNKTVTDENRGVFAQNRMIFNDFNLSFGARYDDYENDFVQKKFSGDEISSNINGEYFLTDNLSLFAGYGETISATNTVPVGWLTDNKPLTFNGSTNGDLELQKAQKYEVGTNIEFKDIFKNEDSLNLKVTLFDTTIENPITRHGGGNAPRVDIWNDPDIESQGLEVRTSYLIDNFRTSLSYAHTKVKQDGIEIEGAQRRTAGSYGDRIVADFGYDVSKNLGFGYTIVGALKNDNPPSGSVNNKAGYAIHNLNASFTPQEFKNLTFSLAINNLFDKDYSAHTSYVANGEAVGEPGRDVRVSLKYKF</sequence>
<dbReference type="PROSITE" id="PS52016">
    <property type="entry name" value="TONB_DEPENDENT_REC_3"/>
    <property type="match status" value="1"/>
</dbReference>
<keyword evidence="8 10" id="KW-0472">Membrane</keyword>
<dbReference type="InterPro" id="IPR036942">
    <property type="entry name" value="Beta-barrel_TonB_sf"/>
</dbReference>
<accession>A0A837JE71</accession>
<evidence type="ECO:0000256" key="6">
    <source>
        <dbReference type="ARBA" id="ARBA00022729"/>
    </source>
</evidence>
<feature type="domain" description="TonB-dependent receptor-like beta-barrel" evidence="12">
    <location>
        <begin position="248"/>
        <end position="613"/>
    </location>
</feature>
<dbReference type="InterPro" id="IPR037066">
    <property type="entry name" value="Plug_dom_sf"/>
</dbReference>
<proteinExistence type="inferred from homology"/>
<evidence type="ECO:0000256" key="2">
    <source>
        <dbReference type="ARBA" id="ARBA00009810"/>
    </source>
</evidence>
<evidence type="ECO:0000256" key="11">
    <source>
        <dbReference type="RuleBase" id="RU003357"/>
    </source>
</evidence>
<evidence type="ECO:0000256" key="3">
    <source>
        <dbReference type="ARBA" id="ARBA00022448"/>
    </source>
</evidence>
<evidence type="ECO:0000313" key="14">
    <source>
        <dbReference type="EMBL" id="KLE06890.1"/>
    </source>
</evidence>
<dbReference type="InterPro" id="IPR039426">
    <property type="entry name" value="TonB-dep_rcpt-like"/>
</dbReference>
<dbReference type="PROSITE" id="PS01156">
    <property type="entry name" value="TONB_DEPENDENT_REC_2"/>
    <property type="match status" value="1"/>
</dbReference>
<dbReference type="RefSeq" id="WP_046994264.1">
    <property type="nucleotide sequence ID" value="NZ_JAIT01000008.1"/>
</dbReference>
<dbReference type="PANTHER" id="PTHR30069">
    <property type="entry name" value="TONB-DEPENDENT OUTER MEMBRANE RECEPTOR"/>
    <property type="match status" value="1"/>
</dbReference>
<dbReference type="AlphaFoldDB" id="A0A837JE71"/>
<dbReference type="Gene3D" id="2.40.170.20">
    <property type="entry name" value="TonB-dependent receptor, beta-barrel domain"/>
    <property type="match status" value="1"/>
</dbReference>
<keyword evidence="9 10" id="KW-0998">Cell outer membrane</keyword>
<protein>
    <recommendedName>
        <fullName evidence="16">TonB-dependent receptor</fullName>
    </recommendedName>
</protein>
<organism evidence="14 15">
    <name type="scientific">Aliarcobacter butzleri L352</name>
    <dbReference type="NCBI Taxonomy" id="1447260"/>
    <lineage>
        <taxon>Bacteria</taxon>
        <taxon>Pseudomonadati</taxon>
        <taxon>Campylobacterota</taxon>
        <taxon>Epsilonproteobacteria</taxon>
        <taxon>Campylobacterales</taxon>
        <taxon>Arcobacteraceae</taxon>
        <taxon>Aliarcobacter</taxon>
    </lineage>
</organism>
<evidence type="ECO:0000313" key="15">
    <source>
        <dbReference type="Proteomes" id="UP000035462"/>
    </source>
</evidence>